<dbReference type="InterPro" id="IPR037401">
    <property type="entry name" value="SnoaL-like"/>
</dbReference>
<gene>
    <name evidence="3" type="ORF">NRB56_17410</name>
</gene>
<feature type="region of interest" description="Disordered" evidence="1">
    <location>
        <begin position="1"/>
        <end position="21"/>
    </location>
</feature>
<reference evidence="3 4" key="1">
    <citation type="submission" date="2019-10" db="EMBL/GenBank/DDBJ databases">
        <title>Nocardia macrotermitis sp. nov. and Nocardia aurantia sp. nov., isolated from the gut of fungus growing-termite Macrotermes natalensis.</title>
        <authorList>
            <person name="Benndorf R."/>
            <person name="Schwitalla J."/>
            <person name="Martin K."/>
            <person name="De Beer W."/>
            <person name="Kaster A.-K."/>
            <person name="Vollmers J."/>
            <person name="Poulsen M."/>
            <person name="Beemelmanns C."/>
        </authorList>
    </citation>
    <scope>NUCLEOTIDE SEQUENCE [LARGE SCALE GENOMIC DNA]</scope>
    <source>
        <strain evidence="3 4">RB56</strain>
    </source>
</reference>
<comment type="caution">
    <text evidence="3">The sequence shown here is derived from an EMBL/GenBank/DDBJ whole genome shotgun (WGS) entry which is preliminary data.</text>
</comment>
<sequence length="152" mass="16115">MSSAPDGFAEPGTPDGVEVPGTPDGVAVVTELNRRFSAGDGAGAMQLFDPGIRIEQPASLPHGGWYSGHEGVAAMGAVFARHWDRTITAPRIFGDGAAVVQLTTQTWTAKDSGRAATVDVVELFRVTAGRVTEIRVFQQDTHLLLKTLADRD</sequence>
<dbReference type="Gene3D" id="3.10.450.50">
    <property type="match status" value="1"/>
</dbReference>
<dbReference type="EMBL" id="WEGI01000003">
    <property type="protein sequence ID" value="MQY26180.1"/>
    <property type="molecule type" value="Genomic_DNA"/>
</dbReference>
<feature type="domain" description="SnoaL-like" evidence="2">
    <location>
        <begin position="29"/>
        <end position="134"/>
    </location>
</feature>
<evidence type="ECO:0000313" key="4">
    <source>
        <dbReference type="Proteomes" id="UP000431401"/>
    </source>
</evidence>
<dbReference type="Pfam" id="PF12680">
    <property type="entry name" value="SnoaL_2"/>
    <property type="match status" value="1"/>
</dbReference>
<keyword evidence="4" id="KW-1185">Reference proteome</keyword>
<name>A0A7K0DK42_9NOCA</name>
<organism evidence="3 4">
    <name type="scientific">Nocardia aurantia</name>
    <dbReference type="NCBI Taxonomy" id="2585199"/>
    <lineage>
        <taxon>Bacteria</taxon>
        <taxon>Bacillati</taxon>
        <taxon>Actinomycetota</taxon>
        <taxon>Actinomycetes</taxon>
        <taxon>Mycobacteriales</taxon>
        <taxon>Nocardiaceae</taxon>
        <taxon>Nocardia</taxon>
    </lineage>
</organism>
<evidence type="ECO:0000313" key="3">
    <source>
        <dbReference type="EMBL" id="MQY26180.1"/>
    </source>
</evidence>
<dbReference type="InterPro" id="IPR032710">
    <property type="entry name" value="NTF2-like_dom_sf"/>
</dbReference>
<protein>
    <recommendedName>
        <fullName evidence="2">SnoaL-like domain-containing protein</fullName>
    </recommendedName>
</protein>
<dbReference type="RefSeq" id="WP_227837369.1">
    <property type="nucleotide sequence ID" value="NZ_WEGI01000003.1"/>
</dbReference>
<accession>A0A7K0DK42</accession>
<evidence type="ECO:0000256" key="1">
    <source>
        <dbReference type="SAM" id="MobiDB-lite"/>
    </source>
</evidence>
<dbReference type="Proteomes" id="UP000431401">
    <property type="component" value="Unassembled WGS sequence"/>
</dbReference>
<proteinExistence type="predicted"/>
<evidence type="ECO:0000259" key="2">
    <source>
        <dbReference type="Pfam" id="PF12680"/>
    </source>
</evidence>
<dbReference type="SUPFAM" id="SSF54427">
    <property type="entry name" value="NTF2-like"/>
    <property type="match status" value="1"/>
</dbReference>
<dbReference type="AlphaFoldDB" id="A0A7K0DK42"/>